<organism evidence="1 2">
    <name type="scientific">Clostridium botulinum (strain Kyoto / Type A2)</name>
    <dbReference type="NCBI Taxonomy" id="536232"/>
    <lineage>
        <taxon>Bacteria</taxon>
        <taxon>Bacillati</taxon>
        <taxon>Bacillota</taxon>
        <taxon>Clostridia</taxon>
        <taxon>Eubacteriales</taxon>
        <taxon>Clostridiaceae</taxon>
        <taxon>Clostridium</taxon>
    </lineage>
</organism>
<evidence type="ECO:0000313" key="1">
    <source>
        <dbReference type="EMBL" id="ACO84544.1"/>
    </source>
</evidence>
<evidence type="ECO:0000313" key="2">
    <source>
        <dbReference type="Proteomes" id="UP000001374"/>
    </source>
</evidence>
<dbReference type="Proteomes" id="UP000001374">
    <property type="component" value="Chromosome"/>
</dbReference>
<dbReference type="EMBL" id="CP001581">
    <property type="protein sequence ID" value="ACO84544.1"/>
    <property type="molecule type" value="Genomic_DNA"/>
</dbReference>
<sequence>MLNVKKITKTISVQSNVQAQGCKDDCKVKVWSGKKEADGWQAGCWSTYQYTPRYNPFA</sequence>
<dbReference type="AlphaFoldDB" id="C1FSY7"/>
<reference evidence="1 2" key="1">
    <citation type="submission" date="2008-10" db="EMBL/GenBank/DDBJ databases">
        <title>Genome sequence of Clostridium botulinum A2 Kyoto.</title>
        <authorList>
            <person name="Shrivastava S."/>
            <person name="Brinkac L.M."/>
            <person name="Brown J.L."/>
            <person name="Bruce D."/>
            <person name="Detter C.C."/>
            <person name="Johnson E.A."/>
            <person name="Munk C.A."/>
            <person name="Smith L.A."/>
            <person name="Smith T.J."/>
            <person name="Sutton G."/>
            <person name="Brettin T.S."/>
        </authorList>
    </citation>
    <scope>NUCLEOTIDE SEQUENCE [LARGE SCALE GENOMIC DNA]</scope>
    <source>
        <strain evidence="2">Kyoto / Type A2</strain>
    </source>
</reference>
<dbReference type="RefSeq" id="WP_003356121.1">
    <property type="nucleotide sequence ID" value="NC_012563.1"/>
</dbReference>
<dbReference type="KEGG" id="cby:CLM_0616"/>
<dbReference type="HOGENOM" id="CLU_2987534_0_0_9"/>
<protein>
    <submittedName>
        <fullName evidence="1">Uncharacterized protein</fullName>
    </submittedName>
</protein>
<accession>C1FSY7</accession>
<name>C1FSY7_CLOBJ</name>
<proteinExistence type="predicted"/>
<gene>
    <name evidence="1" type="ordered locus">CLM_0616</name>
</gene>